<keyword evidence="7" id="KW-0479">Metal-binding</keyword>
<dbReference type="PANTHER" id="PTHR34448">
    <property type="entry name" value="AMINOPEPTIDASE"/>
    <property type="match status" value="1"/>
</dbReference>
<dbReference type="Pfam" id="PF02073">
    <property type="entry name" value="Peptidase_M29"/>
    <property type="match status" value="1"/>
</dbReference>
<evidence type="ECO:0000256" key="9">
    <source>
        <dbReference type="ARBA" id="ARBA00023049"/>
    </source>
</evidence>
<dbReference type="InterPro" id="IPR000787">
    <property type="entry name" value="Peptidase_M29"/>
</dbReference>
<dbReference type="InterPro" id="IPR035097">
    <property type="entry name" value="M29_N-terminal"/>
</dbReference>
<accession>A0A7V0T7L8</accession>
<dbReference type="GO" id="GO:0046872">
    <property type="term" value="F:metal ion binding"/>
    <property type="evidence" value="ECO:0007669"/>
    <property type="project" value="UniProtKB-KW"/>
</dbReference>
<name>A0A7V0T7L8_UNCW3</name>
<dbReference type="GO" id="GO:0004177">
    <property type="term" value="F:aminopeptidase activity"/>
    <property type="evidence" value="ECO:0007669"/>
    <property type="project" value="UniProtKB-KW"/>
</dbReference>
<comment type="similarity">
    <text evidence="4">Belongs to the peptidase M29 family.</text>
</comment>
<evidence type="ECO:0000313" key="10">
    <source>
        <dbReference type="EMBL" id="HDR00394.1"/>
    </source>
</evidence>
<comment type="caution">
    <text evidence="10">The sequence shown here is derived from an EMBL/GenBank/DDBJ whole genome shotgun (WGS) entry which is preliminary data.</text>
</comment>
<evidence type="ECO:0000256" key="3">
    <source>
        <dbReference type="ARBA" id="ARBA00001947"/>
    </source>
</evidence>
<dbReference type="PRINTS" id="PR00919">
    <property type="entry name" value="THERMOPTASE"/>
</dbReference>
<dbReference type="EMBL" id="DSBX01000344">
    <property type="protein sequence ID" value="HDR00394.1"/>
    <property type="molecule type" value="Genomic_DNA"/>
</dbReference>
<keyword evidence="9" id="KW-0482">Metalloprotease</keyword>
<comment type="cofactor">
    <cofactor evidence="2">
        <name>Mg(2+)</name>
        <dbReference type="ChEBI" id="CHEBI:18420"/>
    </cofactor>
</comment>
<sequence>MQGAAGIALRHASEAQLRFISPATRLEFERADCLLSFWGGWNTREMSGVNPKRMALVQVSRKPLFDTMLKRIASGSLRWCGTQYPTHAAAQDAEMSLEDYEDFVFRAGLLHKKDPVAEWHKVSARQARTAKFLGTLKTIRIEGPDTDITFNVAGRKWINCDGHENFPDGEIFTGPVENSAEGRIRYSFPAVHAGREVTGIRLTFRKGLVVEAKADKNEAYLHAMLDTDKGARRVGELAFGTNYGITRFTRNTLFDEKIGGTMHIAVGASLPESGGRNKSALHWDMVCDTRKGFTVYGDGRPIHRNGRFLKP</sequence>
<evidence type="ECO:0000256" key="2">
    <source>
        <dbReference type="ARBA" id="ARBA00001946"/>
    </source>
</evidence>
<comment type="cofactor">
    <cofactor evidence="1">
        <name>Co(2+)</name>
        <dbReference type="ChEBI" id="CHEBI:48828"/>
    </cofactor>
</comment>
<protein>
    <submittedName>
        <fullName evidence="10">Aminopeptidase</fullName>
    </submittedName>
</protein>
<dbReference type="Gene3D" id="3.40.1830.10">
    <property type="entry name" value="Thermophilic metalloprotease (M29)"/>
    <property type="match status" value="1"/>
</dbReference>
<proteinExistence type="inferred from homology"/>
<evidence type="ECO:0000256" key="5">
    <source>
        <dbReference type="ARBA" id="ARBA00022438"/>
    </source>
</evidence>
<dbReference type="GO" id="GO:0008237">
    <property type="term" value="F:metallopeptidase activity"/>
    <property type="evidence" value="ECO:0007669"/>
    <property type="project" value="UniProtKB-KW"/>
</dbReference>
<dbReference type="Proteomes" id="UP000885672">
    <property type="component" value="Unassembled WGS sequence"/>
</dbReference>
<evidence type="ECO:0000256" key="6">
    <source>
        <dbReference type="ARBA" id="ARBA00022670"/>
    </source>
</evidence>
<evidence type="ECO:0000256" key="7">
    <source>
        <dbReference type="ARBA" id="ARBA00022723"/>
    </source>
</evidence>
<organism evidence="10">
    <name type="scientific">candidate division WOR-3 bacterium</name>
    <dbReference type="NCBI Taxonomy" id="2052148"/>
    <lineage>
        <taxon>Bacteria</taxon>
        <taxon>Bacteria division WOR-3</taxon>
    </lineage>
</organism>
<keyword evidence="8" id="KW-0378">Hydrolase</keyword>
<reference evidence="10" key="1">
    <citation type="journal article" date="2020" name="mSystems">
        <title>Genome- and Community-Level Interaction Insights into Carbon Utilization and Element Cycling Functions of Hydrothermarchaeota in Hydrothermal Sediment.</title>
        <authorList>
            <person name="Zhou Z."/>
            <person name="Liu Y."/>
            <person name="Xu W."/>
            <person name="Pan J."/>
            <person name="Luo Z.H."/>
            <person name="Li M."/>
        </authorList>
    </citation>
    <scope>NUCLEOTIDE SEQUENCE [LARGE SCALE GENOMIC DNA]</scope>
    <source>
        <strain evidence="10">SpSt-1182</strain>
    </source>
</reference>
<dbReference type="SUPFAM" id="SSF144052">
    <property type="entry name" value="Thermophilic metalloprotease-like"/>
    <property type="match status" value="1"/>
</dbReference>
<evidence type="ECO:0000256" key="1">
    <source>
        <dbReference type="ARBA" id="ARBA00001941"/>
    </source>
</evidence>
<dbReference type="InterPro" id="IPR052170">
    <property type="entry name" value="M29_Exopeptidase"/>
</dbReference>
<keyword evidence="5 10" id="KW-0031">Aminopeptidase</keyword>
<evidence type="ECO:0000256" key="4">
    <source>
        <dbReference type="ARBA" id="ARBA00008236"/>
    </source>
</evidence>
<evidence type="ECO:0000256" key="8">
    <source>
        <dbReference type="ARBA" id="ARBA00022801"/>
    </source>
</evidence>
<gene>
    <name evidence="10" type="ORF">ENN51_08955</name>
</gene>
<dbReference type="GO" id="GO:0006508">
    <property type="term" value="P:proteolysis"/>
    <property type="evidence" value="ECO:0007669"/>
    <property type="project" value="UniProtKB-KW"/>
</dbReference>
<dbReference type="PANTHER" id="PTHR34448:SF1">
    <property type="entry name" value="BLL6088 PROTEIN"/>
    <property type="match status" value="1"/>
</dbReference>
<keyword evidence="6" id="KW-0645">Protease</keyword>
<dbReference type="AlphaFoldDB" id="A0A7V0T7L8"/>
<comment type="cofactor">
    <cofactor evidence="3">
        <name>Zn(2+)</name>
        <dbReference type="ChEBI" id="CHEBI:29105"/>
    </cofactor>
</comment>